<evidence type="ECO:0000313" key="2">
    <source>
        <dbReference type="EMBL" id="USS93157.1"/>
    </source>
</evidence>
<evidence type="ECO:0000313" key="3">
    <source>
        <dbReference type="Proteomes" id="UP001057532"/>
    </source>
</evidence>
<dbReference type="InterPro" id="IPR016181">
    <property type="entry name" value="Acyl_CoA_acyltransferase"/>
</dbReference>
<dbReference type="Gene3D" id="3.40.630.30">
    <property type="match status" value="1"/>
</dbReference>
<dbReference type="EC" id="2.3.1.-" evidence="2"/>
<dbReference type="InterPro" id="IPR000182">
    <property type="entry name" value="GNAT_dom"/>
</dbReference>
<dbReference type="PROSITE" id="PS51186">
    <property type="entry name" value="GNAT"/>
    <property type="match status" value="1"/>
</dbReference>
<dbReference type="PANTHER" id="PTHR43415:SF6">
    <property type="entry name" value="SPERMIDINE N(1)-ACETYLTRANSFERASE"/>
    <property type="match status" value="1"/>
</dbReference>
<dbReference type="RefSeq" id="WP_252779948.1">
    <property type="nucleotide sequence ID" value="NZ_CP097478.1"/>
</dbReference>
<organism evidence="2 3">
    <name type="scientific">Fructilactobacillus ixorae</name>
    <dbReference type="NCBI Taxonomy" id="1750535"/>
    <lineage>
        <taxon>Bacteria</taxon>
        <taxon>Bacillati</taxon>
        <taxon>Bacillota</taxon>
        <taxon>Bacilli</taxon>
        <taxon>Lactobacillales</taxon>
        <taxon>Lactobacillaceae</taxon>
        <taxon>Fructilactobacillus</taxon>
    </lineage>
</organism>
<keyword evidence="2" id="KW-0012">Acyltransferase</keyword>
<proteinExistence type="predicted"/>
<dbReference type="SUPFAM" id="SSF55729">
    <property type="entry name" value="Acyl-CoA N-acyltransferases (Nat)"/>
    <property type="match status" value="1"/>
</dbReference>
<protein>
    <submittedName>
        <fullName evidence="2">GNAT family N-acetyltransferase</fullName>
        <ecNumber evidence="2">2.3.1.-</ecNumber>
    </submittedName>
</protein>
<sequence length="179" mass="20054">MTTSAPIFLQPLTTDAADYSLIQAIFQQASTQRFWFQPPLLGAHDVTHFLKQHTTDDRIISQTIQTNQTPQHGVGLVEIIDLDPVARVGEFEIALLDDENGHGYAQAAMAQLLQLAFTQLNLHKLYLYVDVTNAPALHIYQKFGFQSEGTITDQFFAAGAYRDAQYMGLTQADYLSNHH</sequence>
<keyword evidence="3" id="KW-1185">Reference proteome</keyword>
<feature type="domain" description="N-acetyltransferase" evidence="1">
    <location>
        <begin position="7"/>
        <end position="172"/>
    </location>
</feature>
<accession>A0ABY5C2Z2</accession>
<evidence type="ECO:0000259" key="1">
    <source>
        <dbReference type="PROSITE" id="PS51186"/>
    </source>
</evidence>
<keyword evidence="2" id="KW-0808">Transferase</keyword>
<name>A0ABY5C2Z2_9LACO</name>
<dbReference type="EMBL" id="CP097478">
    <property type="protein sequence ID" value="USS93157.1"/>
    <property type="molecule type" value="Genomic_DNA"/>
</dbReference>
<dbReference type="Proteomes" id="UP001057532">
    <property type="component" value="Chromosome"/>
</dbReference>
<dbReference type="Pfam" id="PF13302">
    <property type="entry name" value="Acetyltransf_3"/>
    <property type="match status" value="1"/>
</dbReference>
<dbReference type="PANTHER" id="PTHR43415">
    <property type="entry name" value="SPERMIDINE N(1)-ACETYLTRANSFERASE"/>
    <property type="match status" value="1"/>
</dbReference>
<reference evidence="2" key="1">
    <citation type="submission" date="2022-05" db="EMBL/GenBank/DDBJ databases">
        <authorList>
            <person name="Oliphant S.A."/>
            <person name="Watson-Haigh N.S."/>
            <person name="Sumby K.M."/>
            <person name="Gardner J.M."/>
            <person name="Jiranek V."/>
        </authorList>
    </citation>
    <scope>NUCLEOTIDE SEQUENCE</scope>
    <source>
        <strain evidence="2">Ru20-1</strain>
    </source>
</reference>
<gene>
    <name evidence="2" type="ORF">M8332_06065</name>
</gene>
<dbReference type="GO" id="GO:0016746">
    <property type="term" value="F:acyltransferase activity"/>
    <property type="evidence" value="ECO:0007669"/>
    <property type="project" value="UniProtKB-KW"/>
</dbReference>